<reference evidence="1 2" key="1">
    <citation type="submission" date="2019-08" db="EMBL/GenBank/DDBJ databases">
        <title>Paraburkholderia simonii sp. nov. and P. youngii sp. nov. Brazilian and Mexican Mimosa-associated rhizobia.</title>
        <authorList>
            <person name="Mavima L."/>
            <person name="Beukes C.W."/>
            <person name="Palmer M."/>
            <person name="De Meyer S.E."/>
            <person name="James E.K."/>
            <person name="Maluk M."/>
            <person name="Avontuur J.R."/>
            <person name="Chan W.Y."/>
            <person name="Venter S.N."/>
            <person name="Steenkamp E.T."/>
        </authorList>
    </citation>
    <scope>NUCLEOTIDE SEQUENCE [LARGE SCALE GENOMIC DNA]</scope>
    <source>
        <strain evidence="1 2">JPY454</strain>
    </source>
</reference>
<dbReference type="Proteomes" id="UP000821598">
    <property type="component" value="Unassembled WGS sequence"/>
</dbReference>
<comment type="caution">
    <text evidence="1">The sequence shown here is derived from an EMBL/GenBank/DDBJ whole genome shotgun (WGS) entry which is preliminary data.</text>
</comment>
<evidence type="ECO:0000313" key="1">
    <source>
        <dbReference type="EMBL" id="NVI08574.1"/>
    </source>
</evidence>
<dbReference type="InterPro" id="IPR010862">
    <property type="entry name" value="DUF1493"/>
</dbReference>
<gene>
    <name evidence="1" type="ORF">FSB64_33555</name>
</gene>
<keyword evidence="2" id="KW-1185">Reference proteome</keyword>
<dbReference type="EMBL" id="VOMC01000050">
    <property type="protein sequence ID" value="NVI08574.1"/>
    <property type="molecule type" value="Genomic_DNA"/>
</dbReference>
<accession>A0ABX2NVP3</accession>
<dbReference type="Pfam" id="PF07377">
    <property type="entry name" value="DUF1493"/>
    <property type="match status" value="1"/>
</dbReference>
<protein>
    <submittedName>
        <fullName evidence="1">DUF1493 family protein</fullName>
    </submittedName>
</protein>
<evidence type="ECO:0000313" key="2">
    <source>
        <dbReference type="Proteomes" id="UP000821598"/>
    </source>
</evidence>
<organism evidence="1 2">
    <name type="scientific">Paraburkholderia youngii</name>
    <dbReference type="NCBI Taxonomy" id="2782701"/>
    <lineage>
        <taxon>Bacteria</taxon>
        <taxon>Pseudomonadati</taxon>
        <taxon>Pseudomonadota</taxon>
        <taxon>Betaproteobacteria</taxon>
        <taxon>Burkholderiales</taxon>
        <taxon>Burkholderiaceae</taxon>
        <taxon>Paraburkholderia</taxon>
    </lineage>
</organism>
<proteinExistence type="predicted"/>
<dbReference type="RefSeq" id="WP_176369213.1">
    <property type="nucleotide sequence ID" value="NZ_JBNDLM010000004.1"/>
</dbReference>
<sequence length="129" mass="14516">MMPPPEVSAELEEFLREKIGIPPKIAIKPSSSLEDDFGVTGDDASKLINTFAITFNVQPGDFEFLRYFNMEGFSVWPFSILARYLLKLRGVKDYKNKEPITVGMLQRAIELGVWDSQRVSEARSASPGE</sequence>
<name>A0ABX2NVP3_9BURK</name>